<keyword evidence="1" id="KW-1133">Transmembrane helix</keyword>
<dbReference type="RefSeq" id="WP_049697277.1">
    <property type="nucleotide sequence ID" value="NZ_JAQDQF010000001.1"/>
</dbReference>
<evidence type="ECO:0000313" key="3">
    <source>
        <dbReference type="EMBL" id="KNA93184.1"/>
    </source>
</evidence>
<reference evidence="3 4" key="1">
    <citation type="submission" date="2015-05" db="EMBL/GenBank/DDBJ databases">
        <title>Draft genome sequence of the bacterium Gordonia jacobaea a new member of the Gordonia genus.</title>
        <authorList>
            <person name="Jimenez-Galisteo G."/>
            <person name="Dominguez A."/>
            <person name="Munoz E."/>
            <person name="Vinas M."/>
        </authorList>
    </citation>
    <scope>NUCLEOTIDE SEQUENCE [LARGE SCALE GENOMIC DNA]</scope>
    <source>
        <strain evidence="4">mv1</strain>
    </source>
</reference>
<evidence type="ECO:0000313" key="4">
    <source>
        <dbReference type="Proteomes" id="UP000037247"/>
    </source>
</evidence>
<protein>
    <submittedName>
        <fullName evidence="3">Transporter</fullName>
    </submittedName>
</protein>
<feature type="domain" description="PH" evidence="2">
    <location>
        <begin position="38"/>
        <end position="160"/>
    </location>
</feature>
<keyword evidence="1" id="KW-0472">Membrane</keyword>
<dbReference type="Proteomes" id="UP000037247">
    <property type="component" value="Unassembled WGS sequence"/>
</dbReference>
<keyword evidence="4" id="KW-1185">Reference proteome</keyword>
<organism evidence="3 4">
    <name type="scientific">Gordonia jacobaea</name>
    <dbReference type="NCBI Taxonomy" id="122202"/>
    <lineage>
        <taxon>Bacteria</taxon>
        <taxon>Bacillati</taxon>
        <taxon>Actinomycetota</taxon>
        <taxon>Actinomycetes</taxon>
        <taxon>Mycobacteriales</taxon>
        <taxon>Gordoniaceae</taxon>
        <taxon>Gordonia</taxon>
    </lineage>
</organism>
<evidence type="ECO:0000259" key="2">
    <source>
        <dbReference type="Pfam" id="PF25362"/>
    </source>
</evidence>
<sequence length="173" mass="18635">MSASEILIVIVVVLVWLGLISLVLRGWRNRGRGQAELIGEMPVAPTELGEPQLGPDSGLYVGSTLAPSWQNRVAVGDVGDRATATISAYPDGVLLERRGASDIWIPRSSITAVRTERGLAGKVMTADGLLVIRWVLPTGTEIDSGIRADDKTVYPGWVAAFDTQPDTEQRKDQ</sequence>
<dbReference type="InterPro" id="IPR057446">
    <property type="entry name" value="PH_bac"/>
</dbReference>
<dbReference type="Pfam" id="PF25362">
    <property type="entry name" value="bPH_11"/>
    <property type="match status" value="1"/>
</dbReference>
<name>A0ABR5IHH1_9ACTN</name>
<gene>
    <name evidence="3" type="ORF">ABW18_01805</name>
</gene>
<evidence type="ECO:0000256" key="1">
    <source>
        <dbReference type="SAM" id="Phobius"/>
    </source>
</evidence>
<feature type="transmembrane region" description="Helical" evidence="1">
    <location>
        <begin position="6"/>
        <end position="24"/>
    </location>
</feature>
<comment type="caution">
    <text evidence="3">The sequence shown here is derived from an EMBL/GenBank/DDBJ whole genome shotgun (WGS) entry which is preliminary data.</text>
</comment>
<dbReference type="EMBL" id="LDTZ01000013">
    <property type="protein sequence ID" value="KNA93184.1"/>
    <property type="molecule type" value="Genomic_DNA"/>
</dbReference>
<keyword evidence="1" id="KW-0812">Transmembrane</keyword>
<proteinExistence type="predicted"/>
<accession>A0ABR5IHH1</accession>